<evidence type="ECO:0000256" key="3">
    <source>
        <dbReference type="PROSITE-ProRule" id="PRU00235"/>
    </source>
</evidence>
<sequence>MVLVFALGSNGSGQLGIGHFEDVSVPKPVLWTEEPPKSILAIAAGGNHTLLLGGDGDLYWSGDSASGACGYVSSQDRPSQPGFTRLVIHQNRDAGACLGAIRMVAATWEASVFTMLDDQQKNTKVYSCGFGQKGELGQGPLIVRDPRATRLQDFPPPGTEIVDLAACMSHFVAVLNNGDVYGWGSGRKGQLGSPAMNVFTPRKIDGVGFPVKRAACGKDFTCLLGEPEAGRLLVLGSDKWGIKSEAPSMIRDWIDIRAGWGNILVLKGDKKILAWGRNDYSQSRPPPQSISQLAVGSEHALALLETGDVLAWGWGEHGNCGPLKKQEENSKDQRSVIASSKYLPSGARISGIGAGCATSWVFIEEATEEQA</sequence>
<dbReference type="STRING" id="1081102.A0A162JCT7"/>
<proteinExistence type="predicted"/>
<feature type="repeat" description="RCC1" evidence="3">
    <location>
        <begin position="2"/>
        <end position="55"/>
    </location>
</feature>
<dbReference type="InterPro" id="IPR000408">
    <property type="entry name" value="Reg_chr_condens"/>
</dbReference>
<keyword evidence="1" id="KW-0344">Guanine-nucleotide releasing factor</keyword>
<keyword evidence="6" id="KW-1185">Reference proteome</keyword>
<feature type="repeat" description="RCC1" evidence="3">
    <location>
        <begin position="178"/>
        <end position="227"/>
    </location>
</feature>
<dbReference type="SUPFAM" id="SSF50985">
    <property type="entry name" value="RCC1/BLIP-II"/>
    <property type="match status" value="1"/>
</dbReference>
<name>A0A162JCT7_9HYPO</name>
<dbReference type="OrthoDB" id="5370059at2759"/>
<feature type="repeat" description="RCC1" evidence="3">
    <location>
        <begin position="123"/>
        <end position="177"/>
    </location>
</feature>
<protein>
    <submittedName>
        <fullName evidence="5">Regulator of chromosome condensation/beta-lactamase-inhibitor protein II</fullName>
    </submittedName>
</protein>
<dbReference type="Proteomes" id="UP000076874">
    <property type="component" value="Unassembled WGS sequence"/>
</dbReference>
<accession>A0A162JCT7</accession>
<dbReference type="PANTHER" id="PTHR45982">
    <property type="entry name" value="REGULATOR OF CHROMOSOME CONDENSATION"/>
    <property type="match status" value="1"/>
</dbReference>
<dbReference type="InterPro" id="IPR058923">
    <property type="entry name" value="RCC1-like_dom"/>
</dbReference>
<dbReference type="EMBL" id="AZHD01000002">
    <property type="protein sequence ID" value="OAA67062.1"/>
    <property type="molecule type" value="Genomic_DNA"/>
</dbReference>
<dbReference type="PROSITE" id="PS50012">
    <property type="entry name" value="RCC1_3"/>
    <property type="match status" value="3"/>
</dbReference>
<gene>
    <name evidence="5" type="ORF">SPI_01638</name>
</gene>
<evidence type="ECO:0000313" key="5">
    <source>
        <dbReference type="EMBL" id="OAA67062.1"/>
    </source>
</evidence>
<feature type="domain" description="RCC1-like" evidence="4">
    <location>
        <begin position="4"/>
        <end position="359"/>
    </location>
</feature>
<evidence type="ECO:0000256" key="2">
    <source>
        <dbReference type="ARBA" id="ARBA00022737"/>
    </source>
</evidence>
<keyword evidence="2" id="KW-0677">Repeat</keyword>
<evidence type="ECO:0000259" key="4">
    <source>
        <dbReference type="Pfam" id="PF25390"/>
    </source>
</evidence>
<dbReference type="PRINTS" id="PR00633">
    <property type="entry name" value="RCCNDNSATION"/>
</dbReference>
<organism evidence="5 6">
    <name type="scientific">Niveomyces insectorum RCEF 264</name>
    <dbReference type="NCBI Taxonomy" id="1081102"/>
    <lineage>
        <taxon>Eukaryota</taxon>
        <taxon>Fungi</taxon>
        <taxon>Dikarya</taxon>
        <taxon>Ascomycota</taxon>
        <taxon>Pezizomycotina</taxon>
        <taxon>Sordariomycetes</taxon>
        <taxon>Hypocreomycetidae</taxon>
        <taxon>Hypocreales</taxon>
        <taxon>Cordycipitaceae</taxon>
        <taxon>Niveomyces</taxon>
    </lineage>
</organism>
<comment type="caution">
    <text evidence="5">The sequence shown here is derived from an EMBL/GenBank/DDBJ whole genome shotgun (WGS) entry which is preliminary data.</text>
</comment>
<reference evidence="5 6" key="1">
    <citation type="journal article" date="2016" name="Genome Biol. Evol.">
        <title>Divergent and convergent evolution of fungal pathogenicity.</title>
        <authorList>
            <person name="Shang Y."/>
            <person name="Xiao G."/>
            <person name="Zheng P."/>
            <person name="Cen K."/>
            <person name="Zhan S."/>
            <person name="Wang C."/>
        </authorList>
    </citation>
    <scope>NUCLEOTIDE SEQUENCE [LARGE SCALE GENOMIC DNA]</scope>
    <source>
        <strain evidence="5 6">RCEF 264</strain>
    </source>
</reference>
<dbReference type="PROSITE" id="PS00626">
    <property type="entry name" value="RCC1_2"/>
    <property type="match status" value="1"/>
</dbReference>
<dbReference type="InterPro" id="IPR009091">
    <property type="entry name" value="RCC1/BLIP-II"/>
</dbReference>
<dbReference type="Gene3D" id="2.130.10.30">
    <property type="entry name" value="Regulator of chromosome condensation 1/beta-lactamase-inhibitor protein II"/>
    <property type="match status" value="2"/>
</dbReference>
<dbReference type="PANTHER" id="PTHR45982:SF5">
    <property type="entry name" value="RCC DOMAIN-CONTAINING PROTEIN ATS1"/>
    <property type="match status" value="1"/>
</dbReference>
<evidence type="ECO:0000256" key="1">
    <source>
        <dbReference type="ARBA" id="ARBA00022658"/>
    </source>
</evidence>
<dbReference type="Pfam" id="PF25390">
    <property type="entry name" value="WD40_RLD"/>
    <property type="match status" value="1"/>
</dbReference>
<dbReference type="InterPro" id="IPR051553">
    <property type="entry name" value="Ran_GTPase-activating"/>
</dbReference>
<dbReference type="AlphaFoldDB" id="A0A162JCT7"/>
<evidence type="ECO:0000313" key="6">
    <source>
        <dbReference type="Proteomes" id="UP000076874"/>
    </source>
</evidence>